<accession>A0AAW8M3P8</accession>
<dbReference type="SUPFAM" id="SSF88723">
    <property type="entry name" value="PIN domain-like"/>
    <property type="match status" value="1"/>
</dbReference>
<sequence length="44" mass="5051">MRWPRMEWRWLIASTALVHNLAVVTRNVGDFDGTGVIVVDPWQG</sequence>
<dbReference type="Proteomes" id="UP001265315">
    <property type="component" value="Unassembled WGS sequence"/>
</dbReference>
<dbReference type="AlphaFoldDB" id="A0AAW8M3P8"/>
<protein>
    <submittedName>
        <fullName evidence="1">Nucleic acid-binding protein</fullName>
    </submittedName>
</protein>
<gene>
    <name evidence="1" type="ORF">J2W61_005510</name>
</gene>
<dbReference type="Gene3D" id="3.40.50.1010">
    <property type="entry name" value="5'-nuclease"/>
    <property type="match status" value="1"/>
</dbReference>
<reference evidence="1" key="1">
    <citation type="submission" date="2023-07" db="EMBL/GenBank/DDBJ databases">
        <title>Sorghum-associated microbial communities from plants grown in Nebraska, USA.</title>
        <authorList>
            <person name="Schachtman D."/>
        </authorList>
    </citation>
    <scope>NUCLEOTIDE SEQUENCE</scope>
    <source>
        <strain evidence="1">1457</strain>
    </source>
</reference>
<dbReference type="InterPro" id="IPR029060">
    <property type="entry name" value="PIN-like_dom_sf"/>
</dbReference>
<proteinExistence type="predicted"/>
<evidence type="ECO:0000313" key="1">
    <source>
        <dbReference type="EMBL" id="MDR6705635.1"/>
    </source>
</evidence>
<comment type="caution">
    <text evidence="1">The sequence shown here is derived from an EMBL/GenBank/DDBJ whole genome shotgun (WGS) entry which is preliminary data.</text>
</comment>
<dbReference type="EMBL" id="JAVDSW010000018">
    <property type="protein sequence ID" value="MDR6705635.1"/>
    <property type="molecule type" value="Genomic_DNA"/>
</dbReference>
<organism evidence="1 2">
    <name type="scientific">Agrobacterium tumefaciens</name>
    <dbReference type="NCBI Taxonomy" id="358"/>
    <lineage>
        <taxon>Bacteria</taxon>
        <taxon>Pseudomonadati</taxon>
        <taxon>Pseudomonadota</taxon>
        <taxon>Alphaproteobacteria</taxon>
        <taxon>Hyphomicrobiales</taxon>
        <taxon>Rhizobiaceae</taxon>
        <taxon>Rhizobium/Agrobacterium group</taxon>
        <taxon>Agrobacterium</taxon>
        <taxon>Agrobacterium tumefaciens complex</taxon>
    </lineage>
</organism>
<evidence type="ECO:0000313" key="2">
    <source>
        <dbReference type="Proteomes" id="UP001265315"/>
    </source>
</evidence>
<name>A0AAW8M3P8_AGRTU</name>